<dbReference type="AlphaFoldDB" id="A0AAU0F1G2"/>
<protein>
    <submittedName>
        <fullName evidence="1">Uncharacterized protein</fullName>
    </submittedName>
</protein>
<name>A0AAU0F1G2_9FLAO</name>
<organism evidence="1 2">
    <name type="scientific">Bergeyella porcorum</name>
    <dbReference type="NCBI Taxonomy" id="1735111"/>
    <lineage>
        <taxon>Bacteria</taxon>
        <taxon>Pseudomonadati</taxon>
        <taxon>Bacteroidota</taxon>
        <taxon>Flavobacteriia</taxon>
        <taxon>Flavobacteriales</taxon>
        <taxon>Weeksellaceae</taxon>
        <taxon>Bergeyella</taxon>
    </lineage>
</organism>
<sequence length="153" mass="18177">MIENVSGAFHKKISFQRYGLIVLTVGIKSFNKKERKYINLYSKDKTLLFVAKNETGGNLIFENISVMKNYNNYLNQTNHIPFNEKTFTLFNEKKIKVLEKNYVVKNKILIKDIIFNHKDNVLLYQIQVHKTSNTVRYNFDRYIEQIFEGINLE</sequence>
<evidence type="ECO:0000313" key="1">
    <source>
        <dbReference type="EMBL" id="WOC51901.1"/>
    </source>
</evidence>
<reference evidence="1" key="1">
    <citation type="submission" date="2023-10" db="EMBL/GenBank/DDBJ databases">
        <title>Characterization and whole genome sequencing of a novel strain of Bergeyella porcorum QD2021 isolated from pig.</title>
        <authorList>
            <person name="Liu G."/>
            <person name="Chen C."/>
            <person name="Han X."/>
        </authorList>
    </citation>
    <scope>NUCLEOTIDE SEQUENCE</scope>
    <source>
        <strain evidence="1">QD2021</strain>
    </source>
</reference>
<dbReference type="Proteomes" id="UP001432059">
    <property type="component" value="Chromosome"/>
</dbReference>
<dbReference type="KEGG" id="bpor:BPO_1254"/>
<dbReference type="RefSeq" id="WP_327983576.1">
    <property type="nucleotide sequence ID" value="NZ_CP136426.1"/>
</dbReference>
<accession>A0AAU0F1G2</accession>
<evidence type="ECO:0000313" key="2">
    <source>
        <dbReference type="Proteomes" id="UP001432059"/>
    </source>
</evidence>
<keyword evidence="2" id="KW-1185">Reference proteome</keyword>
<dbReference type="EMBL" id="CP136426">
    <property type="protein sequence ID" value="WOC51901.1"/>
    <property type="molecule type" value="Genomic_DNA"/>
</dbReference>
<proteinExistence type="predicted"/>
<gene>
    <name evidence="1" type="ORF">BPO_1254</name>
</gene>